<feature type="region of interest" description="Disordered" evidence="1">
    <location>
        <begin position="32"/>
        <end position="67"/>
    </location>
</feature>
<dbReference type="AlphaFoldDB" id="A0A0D9V008"/>
<name>A0A0D9V008_9ORYZ</name>
<protein>
    <submittedName>
        <fullName evidence="2">Uncharacterized protein</fullName>
    </submittedName>
</protein>
<reference evidence="2" key="3">
    <citation type="submission" date="2015-04" db="UniProtKB">
        <authorList>
            <consortium name="EnsemblPlants"/>
        </authorList>
    </citation>
    <scope>IDENTIFICATION</scope>
</reference>
<evidence type="ECO:0000256" key="1">
    <source>
        <dbReference type="SAM" id="MobiDB-lite"/>
    </source>
</evidence>
<accession>A0A0D9V008</accession>
<keyword evidence="3" id="KW-1185">Reference proteome</keyword>
<organism evidence="2 3">
    <name type="scientific">Leersia perrieri</name>
    <dbReference type="NCBI Taxonomy" id="77586"/>
    <lineage>
        <taxon>Eukaryota</taxon>
        <taxon>Viridiplantae</taxon>
        <taxon>Streptophyta</taxon>
        <taxon>Embryophyta</taxon>
        <taxon>Tracheophyta</taxon>
        <taxon>Spermatophyta</taxon>
        <taxon>Magnoliopsida</taxon>
        <taxon>Liliopsida</taxon>
        <taxon>Poales</taxon>
        <taxon>Poaceae</taxon>
        <taxon>BOP clade</taxon>
        <taxon>Oryzoideae</taxon>
        <taxon>Oryzeae</taxon>
        <taxon>Oryzinae</taxon>
        <taxon>Leersia</taxon>
    </lineage>
</organism>
<dbReference type="Gramene" id="LPERR01G11460.1">
    <property type="protein sequence ID" value="LPERR01G11460.1"/>
    <property type="gene ID" value="LPERR01G11460"/>
</dbReference>
<dbReference type="EnsemblPlants" id="LPERR01G11460.1">
    <property type="protein sequence ID" value="LPERR01G11460.1"/>
    <property type="gene ID" value="LPERR01G11460"/>
</dbReference>
<dbReference type="Proteomes" id="UP000032180">
    <property type="component" value="Chromosome 1"/>
</dbReference>
<reference evidence="2 3" key="1">
    <citation type="submission" date="2012-08" db="EMBL/GenBank/DDBJ databases">
        <title>Oryza genome evolution.</title>
        <authorList>
            <person name="Wing R.A."/>
        </authorList>
    </citation>
    <scope>NUCLEOTIDE SEQUENCE</scope>
</reference>
<evidence type="ECO:0000313" key="3">
    <source>
        <dbReference type="Proteomes" id="UP000032180"/>
    </source>
</evidence>
<evidence type="ECO:0000313" key="2">
    <source>
        <dbReference type="EnsemblPlants" id="LPERR01G11460.1"/>
    </source>
</evidence>
<proteinExistence type="predicted"/>
<feature type="compositionally biased region" description="Low complexity" evidence="1">
    <location>
        <begin position="48"/>
        <end position="62"/>
    </location>
</feature>
<dbReference type="HOGENOM" id="CLU_2187689_0_0_1"/>
<reference evidence="3" key="2">
    <citation type="submission" date="2013-12" db="EMBL/GenBank/DDBJ databases">
        <authorList>
            <person name="Yu Y."/>
            <person name="Lee S."/>
            <person name="de Baynast K."/>
            <person name="Wissotski M."/>
            <person name="Liu L."/>
            <person name="Talag J."/>
            <person name="Goicoechea J."/>
            <person name="Angelova A."/>
            <person name="Jetty R."/>
            <person name="Kudrna D."/>
            <person name="Golser W."/>
            <person name="Rivera L."/>
            <person name="Zhang J."/>
            <person name="Wing R."/>
        </authorList>
    </citation>
    <scope>NUCLEOTIDE SEQUENCE</scope>
</reference>
<sequence length="109" mass="11345">MASTLPSPPRRAASPPCYGRCRCAAAVASVSRSRGYGGGPHAAVTSAPVRPTTASRSPSSPSLDGMEVAPVPRRAALGGERAHAVLEWRRPLMLSVSDNGNGRVSLYFE</sequence>